<accession>A0A2H3AYF6</accession>
<protein>
    <recommendedName>
        <fullName evidence="4">Galactose oxidase</fullName>
    </recommendedName>
</protein>
<evidence type="ECO:0008006" key="4">
    <source>
        <dbReference type="Google" id="ProtNLM"/>
    </source>
</evidence>
<name>A0A2H3AYF6_9AGAR</name>
<dbReference type="Proteomes" id="UP000218334">
    <property type="component" value="Unassembled WGS sequence"/>
</dbReference>
<gene>
    <name evidence="2" type="ORF">ARMSODRAFT_962756</name>
</gene>
<feature type="compositionally biased region" description="Low complexity" evidence="1">
    <location>
        <begin position="1"/>
        <end position="11"/>
    </location>
</feature>
<dbReference type="Gene3D" id="2.120.10.80">
    <property type="entry name" value="Kelch-type beta propeller"/>
    <property type="match status" value="1"/>
</dbReference>
<feature type="region of interest" description="Disordered" evidence="1">
    <location>
        <begin position="1"/>
        <end position="102"/>
    </location>
</feature>
<organism evidence="2 3">
    <name type="scientific">Armillaria solidipes</name>
    <dbReference type="NCBI Taxonomy" id="1076256"/>
    <lineage>
        <taxon>Eukaryota</taxon>
        <taxon>Fungi</taxon>
        <taxon>Dikarya</taxon>
        <taxon>Basidiomycota</taxon>
        <taxon>Agaricomycotina</taxon>
        <taxon>Agaricomycetes</taxon>
        <taxon>Agaricomycetidae</taxon>
        <taxon>Agaricales</taxon>
        <taxon>Marasmiineae</taxon>
        <taxon>Physalacriaceae</taxon>
        <taxon>Armillaria</taxon>
    </lineage>
</organism>
<reference evidence="3" key="1">
    <citation type="journal article" date="2017" name="Nat. Ecol. Evol.">
        <title>Genome expansion and lineage-specific genetic innovations in the forest pathogenic fungi Armillaria.</title>
        <authorList>
            <person name="Sipos G."/>
            <person name="Prasanna A.N."/>
            <person name="Walter M.C."/>
            <person name="O'Connor E."/>
            <person name="Balint B."/>
            <person name="Krizsan K."/>
            <person name="Kiss B."/>
            <person name="Hess J."/>
            <person name="Varga T."/>
            <person name="Slot J."/>
            <person name="Riley R."/>
            <person name="Boka B."/>
            <person name="Rigling D."/>
            <person name="Barry K."/>
            <person name="Lee J."/>
            <person name="Mihaltcheva S."/>
            <person name="LaButti K."/>
            <person name="Lipzen A."/>
            <person name="Waldron R."/>
            <person name="Moloney N.M."/>
            <person name="Sperisen C."/>
            <person name="Kredics L."/>
            <person name="Vagvoelgyi C."/>
            <person name="Patrignani A."/>
            <person name="Fitzpatrick D."/>
            <person name="Nagy I."/>
            <person name="Doyle S."/>
            <person name="Anderson J.B."/>
            <person name="Grigoriev I.V."/>
            <person name="Gueldener U."/>
            <person name="Muensterkoetter M."/>
            <person name="Nagy L.G."/>
        </authorList>
    </citation>
    <scope>NUCLEOTIDE SEQUENCE [LARGE SCALE GENOMIC DNA]</scope>
    <source>
        <strain evidence="3">28-4</strain>
    </source>
</reference>
<dbReference type="SUPFAM" id="SSF117281">
    <property type="entry name" value="Kelch motif"/>
    <property type="match status" value="1"/>
</dbReference>
<dbReference type="AlphaFoldDB" id="A0A2H3AYF6"/>
<evidence type="ECO:0000313" key="2">
    <source>
        <dbReference type="EMBL" id="PBK63729.1"/>
    </source>
</evidence>
<feature type="compositionally biased region" description="Polar residues" evidence="1">
    <location>
        <begin position="88"/>
        <end position="98"/>
    </location>
</feature>
<proteinExistence type="predicted"/>
<feature type="compositionally biased region" description="Basic residues" evidence="1">
    <location>
        <begin position="47"/>
        <end position="65"/>
    </location>
</feature>
<dbReference type="STRING" id="1076256.A0A2H3AYF6"/>
<dbReference type="EMBL" id="KZ293456">
    <property type="protein sequence ID" value="PBK63729.1"/>
    <property type="molecule type" value="Genomic_DNA"/>
</dbReference>
<evidence type="ECO:0000256" key="1">
    <source>
        <dbReference type="SAM" id="MobiDB-lite"/>
    </source>
</evidence>
<evidence type="ECO:0000313" key="3">
    <source>
        <dbReference type="Proteomes" id="UP000218334"/>
    </source>
</evidence>
<sequence length="516" mass="57491">MPAIPSSSVSQRQERVSRRSRAPQNTPSLTSEDNGSGNFTSSANGRGKGRGRSKGRGGRKGKRGTRVGGRNNPISFDVQIDDEPESASLAQPNPTRSDTPVAGPMFAYGLQKVPMMGDLPFFNDNSTIAVDDANGRIYMYGGQRQGCLDWTSDFYVCSVADMSWQAWTLSMGFPFQKPKPLPCLCRAASTFLRLNGCEYVFLFGGRLDDDESQPSSKLIAIDVKAKMWAYVNASGNIHARIDATMAGIDNRLYIFGGRPSGNVQNYSVLRSYSVAECVNSCWTWIVEDEPYTADVPNLGFGGRALPVYDGMKILLTPGRVQVDGDITMSEQNVMFFHTENRTFQSVSKTNGKFPAELQWYNSYAVKPSQRSSIPLPRAAGLPPREGLAVAPSHPSIVIMGWINSPDDEEYLVPEVWQYFIPPKERVQCFHLHRKLWALDLDLQTFITVNGRHFLFGVDGDNVIGYNRNTVYNVCVELDLQKLQPPEKKTPSLPLRNVKGKIMKQEFNEDGSEMIFW</sequence>
<dbReference type="InterPro" id="IPR015915">
    <property type="entry name" value="Kelch-typ_b-propeller"/>
</dbReference>
<keyword evidence="3" id="KW-1185">Reference proteome</keyword>
<feature type="compositionally biased region" description="Polar residues" evidence="1">
    <location>
        <begin position="22"/>
        <end position="44"/>
    </location>
</feature>